<name>A0ACC1N5D3_9HYPO</name>
<comment type="caution">
    <text evidence="1">The sequence shown here is derived from an EMBL/GenBank/DDBJ whole genome shotgun (WGS) entry which is preliminary data.</text>
</comment>
<dbReference type="Proteomes" id="UP001143910">
    <property type="component" value="Unassembled WGS sequence"/>
</dbReference>
<proteinExistence type="predicted"/>
<organism evidence="1 2">
    <name type="scientific">Zarea fungicola</name>
    <dbReference type="NCBI Taxonomy" id="93591"/>
    <lineage>
        <taxon>Eukaryota</taxon>
        <taxon>Fungi</taxon>
        <taxon>Dikarya</taxon>
        <taxon>Ascomycota</taxon>
        <taxon>Pezizomycotina</taxon>
        <taxon>Sordariomycetes</taxon>
        <taxon>Hypocreomycetidae</taxon>
        <taxon>Hypocreales</taxon>
        <taxon>Cordycipitaceae</taxon>
        <taxon>Zarea</taxon>
    </lineage>
</organism>
<gene>
    <name evidence="1" type="ORF">NQ176_g6142</name>
</gene>
<protein>
    <submittedName>
        <fullName evidence="1">Uncharacterized protein</fullName>
    </submittedName>
</protein>
<evidence type="ECO:0000313" key="2">
    <source>
        <dbReference type="Proteomes" id="UP001143910"/>
    </source>
</evidence>
<evidence type="ECO:0000313" key="1">
    <source>
        <dbReference type="EMBL" id="KAJ2974279.1"/>
    </source>
</evidence>
<accession>A0ACC1N5D3</accession>
<reference evidence="1" key="1">
    <citation type="submission" date="2022-08" db="EMBL/GenBank/DDBJ databases">
        <title>Genome Sequence of Lecanicillium fungicola.</title>
        <authorList>
            <person name="Buettner E."/>
        </authorList>
    </citation>
    <scope>NUCLEOTIDE SEQUENCE</scope>
    <source>
        <strain evidence="1">Babe33</strain>
    </source>
</reference>
<sequence length="385" mass="44262">MRSNSLDFSSFETINMPIYKKTERSHEENQERAYIAASRRTDRSLEARVQSARMASDIHKRRTGKSFRVTEEIVMKEEMYEEEDDDLPRSYRILGASMQTASPHMNARVEAYLSNKANMSAMLARTNEEWRQNEVNTLFDQMFPNAGVNLHRNAATMHHHPQHLQERWLQQHQQHQQQPQPQQHQQQQPGPYPHHQSQQQYSQQHHQQQQQQPMPPQYQQMHHPPQQFYPQPHISQHHQAYPPSATGQYPHPPDFSRQDSGIGGIATPPAKFDNSSQPDSPIDLGSSRSAFTTELPTEARMMLAGAAETRGYEPSPHNWATMDSSFDMSGISCDPKADEQVISPSGEAFETTNLKWEQTAQPMPPVDDTTWNTFINDSAWASDQQ</sequence>
<keyword evidence="2" id="KW-1185">Reference proteome</keyword>
<dbReference type="EMBL" id="JANJQO010000850">
    <property type="protein sequence ID" value="KAJ2974279.1"/>
    <property type="molecule type" value="Genomic_DNA"/>
</dbReference>